<protein>
    <submittedName>
        <fullName evidence="1">Uncharacterized protein</fullName>
    </submittedName>
</protein>
<dbReference type="Proteomes" id="UP000274841">
    <property type="component" value="Chromosome"/>
</dbReference>
<evidence type="ECO:0000313" key="2">
    <source>
        <dbReference type="Proteomes" id="UP000274841"/>
    </source>
</evidence>
<dbReference type="EMBL" id="CP031422">
    <property type="protein sequence ID" value="AZS38908.1"/>
    <property type="molecule type" value="Genomic_DNA"/>
</dbReference>
<evidence type="ECO:0000313" key="1">
    <source>
        <dbReference type="EMBL" id="AZS38908.1"/>
    </source>
</evidence>
<accession>A0A3S9WFQ1</accession>
<dbReference type="KEGG" id="moy:CVS54_00205"/>
<gene>
    <name evidence="1" type="ORF">CVS54_00205</name>
</gene>
<dbReference type="AlphaFoldDB" id="A0A3S9WFQ1"/>
<sequence length="72" mass="7510">MSGKKGMPRDGAVDTVRVSVIVNDSRGFTHYYEDVVTTPAAVRDAFDLMVRRAPSVGGRLSEGASGPVTGAA</sequence>
<dbReference type="RefSeq" id="WP_127011523.1">
    <property type="nucleotide sequence ID" value="NZ_CP031422.1"/>
</dbReference>
<reference evidence="1 2" key="1">
    <citation type="submission" date="2018-08" db="EMBL/GenBank/DDBJ databases">
        <title>Microbacterium oxydans strain HG3.</title>
        <authorList>
            <person name="ORTET P."/>
        </authorList>
    </citation>
    <scope>NUCLEOTIDE SEQUENCE [LARGE SCALE GENOMIC DNA]</scope>
    <source>
        <strain evidence="1 2">HG3</strain>
    </source>
</reference>
<name>A0A3S9WFQ1_9MICO</name>
<organism evidence="1 2">
    <name type="scientific">Microbacterium oxydans</name>
    <dbReference type="NCBI Taxonomy" id="82380"/>
    <lineage>
        <taxon>Bacteria</taxon>
        <taxon>Bacillati</taxon>
        <taxon>Actinomycetota</taxon>
        <taxon>Actinomycetes</taxon>
        <taxon>Micrococcales</taxon>
        <taxon>Microbacteriaceae</taxon>
        <taxon>Microbacterium</taxon>
    </lineage>
</organism>
<proteinExistence type="predicted"/>